<feature type="modified residue" description="4-aspartylphosphate" evidence="5">
    <location>
        <position position="56"/>
    </location>
</feature>
<evidence type="ECO:0000256" key="1">
    <source>
        <dbReference type="ARBA" id="ARBA00022741"/>
    </source>
</evidence>
<keyword evidence="5" id="KW-0597">Phosphoprotein</keyword>
<sequence>MDNINRNILVIDDNLTVCLMLKSWLVKKDFGVETASSVKEAKQKVKEQPFDLILCDIRMPDADGFDFLSWVKKYDSDILVIMMTGYADIESAVESMKSGAVDYISKPIEPEQLFKKIDEAFTLQERVLRQTRFSDNFIKFPGEEYSKLYKELEHTAENNLHRLIIGDPATGKLSVAKYIYEKGTHLSEPFVIFDNDKSADSANSYRTSSNGSDDRSPLMQKFQEAKGGLLYIRQTAYLDINQQNELLGILTRQKKDDDFTQVIMSTEISKDELQRRLIPKLYNLIIQDCIILPTLKGKKEVISFLANHFLQFANTTLDKKIEAIDPAVLVRLTGYAWPGNIQELKNCIIKAALLTEDEIIPASIVPELFGDKTKNEDRTLLLNPIQGLRKEYYEKEKIIEALELAKGNKTMAASILNIDRKTLYNKIKLYNVFPNN</sequence>
<dbReference type="InterPro" id="IPR001789">
    <property type="entry name" value="Sig_transdc_resp-reg_receiver"/>
</dbReference>
<dbReference type="SUPFAM" id="SSF52172">
    <property type="entry name" value="CheY-like"/>
    <property type="match status" value="1"/>
</dbReference>
<feature type="domain" description="Response regulatory" evidence="7">
    <location>
        <begin position="7"/>
        <end position="121"/>
    </location>
</feature>
<dbReference type="InterPro" id="IPR002197">
    <property type="entry name" value="HTH_Fis"/>
</dbReference>
<dbReference type="Gene3D" id="3.40.50.2300">
    <property type="match status" value="1"/>
</dbReference>
<dbReference type="Gene3D" id="3.40.50.300">
    <property type="entry name" value="P-loop containing nucleotide triphosphate hydrolases"/>
    <property type="match status" value="1"/>
</dbReference>
<dbReference type="PRINTS" id="PR01590">
    <property type="entry name" value="HTHFIS"/>
</dbReference>
<dbReference type="InterPro" id="IPR002078">
    <property type="entry name" value="Sigma_54_int"/>
</dbReference>
<evidence type="ECO:0000256" key="4">
    <source>
        <dbReference type="ARBA" id="ARBA00023163"/>
    </source>
</evidence>
<dbReference type="Proteomes" id="UP000187464">
    <property type="component" value="Chromosome I"/>
</dbReference>
<dbReference type="GO" id="GO:0043565">
    <property type="term" value="F:sequence-specific DNA binding"/>
    <property type="evidence" value="ECO:0007669"/>
    <property type="project" value="InterPro"/>
</dbReference>
<dbReference type="SUPFAM" id="SSF46689">
    <property type="entry name" value="Homeodomain-like"/>
    <property type="match status" value="1"/>
</dbReference>
<keyword evidence="1" id="KW-0547">Nucleotide-binding</keyword>
<dbReference type="PANTHER" id="PTHR32071">
    <property type="entry name" value="TRANSCRIPTIONAL REGULATORY PROTEIN"/>
    <property type="match status" value="1"/>
</dbReference>
<keyword evidence="2" id="KW-0067">ATP-binding</keyword>
<dbReference type="Pfam" id="PF14532">
    <property type="entry name" value="Sigma54_activ_2"/>
    <property type="match status" value="1"/>
</dbReference>
<feature type="domain" description="Sigma-54 factor interaction" evidence="6">
    <location>
        <begin position="138"/>
        <end position="353"/>
    </location>
</feature>
<dbReference type="SUPFAM" id="SSF52540">
    <property type="entry name" value="P-loop containing nucleoside triphosphate hydrolases"/>
    <property type="match status" value="1"/>
</dbReference>
<dbReference type="SMART" id="SM00448">
    <property type="entry name" value="REC"/>
    <property type="match status" value="1"/>
</dbReference>
<dbReference type="Pfam" id="PF02954">
    <property type="entry name" value="HTH_8"/>
    <property type="match status" value="1"/>
</dbReference>
<keyword evidence="3" id="KW-0805">Transcription regulation</keyword>
<dbReference type="InterPro" id="IPR058031">
    <property type="entry name" value="AAA_lid_NorR"/>
</dbReference>
<dbReference type="PROSITE" id="PS50110">
    <property type="entry name" value="RESPONSE_REGULATORY"/>
    <property type="match status" value="1"/>
</dbReference>
<reference evidence="9" key="1">
    <citation type="submission" date="2016-08" db="EMBL/GenBank/DDBJ databases">
        <authorList>
            <person name="Wibberg D."/>
        </authorList>
    </citation>
    <scope>NUCLEOTIDE SEQUENCE [LARGE SCALE GENOMIC DNA]</scope>
</reference>
<evidence type="ECO:0000313" key="9">
    <source>
        <dbReference type="Proteomes" id="UP000187464"/>
    </source>
</evidence>
<evidence type="ECO:0000313" key="8">
    <source>
        <dbReference type="EMBL" id="SCD20359.1"/>
    </source>
</evidence>
<evidence type="ECO:0000256" key="2">
    <source>
        <dbReference type="ARBA" id="ARBA00022840"/>
    </source>
</evidence>
<dbReference type="GO" id="GO:0005524">
    <property type="term" value="F:ATP binding"/>
    <property type="evidence" value="ECO:0007669"/>
    <property type="project" value="UniProtKB-KW"/>
</dbReference>
<dbReference type="PANTHER" id="PTHR32071:SF81">
    <property type="entry name" value="PROPIONATE CATABOLISM OPERON REGULATORY PROTEIN"/>
    <property type="match status" value="1"/>
</dbReference>
<evidence type="ECO:0000256" key="5">
    <source>
        <dbReference type="PROSITE-ProRule" id="PRU00169"/>
    </source>
</evidence>
<protein>
    <submittedName>
        <fullName evidence="8">DNA-binding transcriptional response regulator</fullName>
    </submittedName>
</protein>
<dbReference type="GO" id="GO:0000160">
    <property type="term" value="P:phosphorelay signal transduction system"/>
    <property type="evidence" value="ECO:0007669"/>
    <property type="project" value="InterPro"/>
</dbReference>
<keyword evidence="9" id="KW-1185">Reference proteome</keyword>
<dbReference type="PROSITE" id="PS50045">
    <property type="entry name" value="SIGMA54_INTERACT_4"/>
    <property type="match status" value="1"/>
</dbReference>
<dbReference type="InterPro" id="IPR011006">
    <property type="entry name" value="CheY-like_superfamily"/>
</dbReference>
<dbReference type="STRING" id="1642647.PSM36_1539"/>
<dbReference type="AlphaFoldDB" id="A0A1R3T2X1"/>
<organism evidence="8 9">
    <name type="scientific">Proteiniphilum saccharofermentans</name>
    <dbReference type="NCBI Taxonomy" id="1642647"/>
    <lineage>
        <taxon>Bacteria</taxon>
        <taxon>Pseudomonadati</taxon>
        <taxon>Bacteroidota</taxon>
        <taxon>Bacteroidia</taxon>
        <taxon>Bacteroidales</taxon>
        <taxon>Dysgonomonadaceae</taxon>
        <taxon>Proteiniphilum</taxon>
    </lineage>
</organism>
<dbReference type="Pfam" id="PF00072">
    <property type="entry name" value="Response_reg"/>
    <property type="match status" value="1"/>
</dbReference>
<gene>
    <name evidence="8" type="ORF">PSM36_1539</name>
</gene>
<evidence type="ECO:0000259" key="7">
    <source>
        <dbReference type="PROSITE" id="PS50110"/>
    </source>
</evidence>
<dbReference type="Gene3D" id="1.10.10.60">
    <property type="entry name" value="Homeodomain-like"/>
    <property type="match status" value="1"/>
</dbReference>
<name>A0A1R3T2X1_9BACT</name>
<dbReference type="Pfam" id="PF25601">
    <property type="entry name" value="AAA_lid_14"/>
    <property type="match status" value="1"/>
</dbReference>
<dbReference type="Gene3D" id="1.10.8.60">
    <property type="match status" value="1"/>
</dbReference>
<proteinExistence type="predicted"/>
<dbReference type="InterPro" id="IPR009057">
    <property type="entry name" value="Homeodomain-like_sf"/>
</dbReference>
<dbReference type="CDD" id="cd00156">
    <property type="entry name" value="REC"/>
    <property type="match status" value="1"/>
</dbReference>
<dbReference type="InterPro" id="IPR027417">
    <property type="entry name" value="P-loop_NTPase"/>
</dbReference>
<keyword evidence="4" id="KW-0804">Transcription</keyword>
<dbReference type="KEGG" id="psac:PSM36_1539"/>
<evidence type="ECO:0000259" key="6">
    <source>
        <dbReference type="PROSITE" id="PS50045"/>
    </source>
</evidence>
<evidence type="ECO:0000256" key="3">
    <source>
        <dbReference type="ARBA" id="ARBA00023015"/>
    </source>
</evidence>
<keyword evidence="8" id="KW-0238">DNA-binding</keyword>
<dbReference type="RefSeq" id="WP_076930372.1">
    <property type="nucleotide sequence ID" value="NZ_LT605205.1"/>
</dbReference>
<dbReference type="EMBL" id="LT605205">
    <property type="protein sequence ID" value="SCD20359.1"/>
    <property type="molecule type" value="Genomic_DNA"/>
</dbReference>
<dbReference type="GO" id="GO:0006355">
    <property type="term" value="P:regulation of DNA-templated transcription"/>
    <property type="evidence" value="ECO:0007669"/>
    <property type="project" value="InterPro"/>
</dbReference>
<accession>A0A1R3T2X1</accession>